<dbReference type="EMBL" id="SHKY01000001">
    <property type="protein sequence ID" value="RZU48988.1"/>
    <property type="molecule type" value="Genomic_DNA"/>
</dbReference>
<dbReference type="AlphaFoldDB" id="A0A4Q7ZE99"/>
<organism evidence="2 3">
    <name type="scientific">Krasilnikovia cinnamomea</name>
    <dbReference type="NCBI Taxonomy" id="349313"/>
    <lineage>
        <taxon>Bacteria</taxon>
        <taxon>Bacillati</taxon>
        <taxon>Actinomycetota</taxon>
        <taxon>Actinomycetes</taxon>
        <taxon>Micromonosporales</taxon>
        <taxon>Micromonosporaceae</taxon>
        <taxon>Krasilnikovia</taxon>
    </lineage>
</organism>
<comment type="caution">
    <text evidence="2">The sequence shown here is derived from an EMBL/GenBank/DDBJ whole genome shotgun (WGS) entry which is preliminary data.</text>
</comment>
<sequence length="287" mass="30916">MPLAYKILQSPGEALTQTPQVRTSATHRATSNLSRAAPECESAVVALARYMIPVATDRHLDWAGSAGNRADTGHAPGNGNAGPVLCRTVTRSCKAQSDRRGTDPSSAGPGRTASRLQRPEPFTDQLQDVAEFGRATDPISSGSGRTMPWRRRPRPLAARRRHLAARATRSCRARASCSPELFRFRPHCDGDREQAAAHTATTPCRTGYEILQSSGELLARTLQVPAAPLPTWPRHLAAPRRDLAEFGRATDRNSSGSGHATATGSVADERLARSPATTVRECGDRNR</sequence>
<name>A0A4Q7ZE99_9ACTN</name>
<dbReference type="Proteomes" id="UP000292564">
    <property type="component" value="Unassembled WGS sequence"/>
</dbReference>
<gene>
    <name evidence="2" type="ORF">EV385_0722</name>
</gene>
<proteinExistence type="predicted"/>
<feature type="region of interest" description="Disordered" evidence="1">
    <location>
        <begin position="248"/>
        <end position="287"/>
    </location>
</feature>
<evidence type="ECO:0000313" key="3">
    <source>
        <dbReference type="Proteomes" id="UP000292564"/>
    </source>
</evidence>
<protein>
    <submittedName>
        <fullName evidence="2">Uncharacterized protein</fullName>
    </submittedName>
</protein>
<reference evidence="2 3" key="1">
    <citation type="submission" date="2019-02" db="EMBL/GenBank/DDBJ databases">
        <title>Sequencing the genomes of 1000 actinobacteria strains.</title>
        <authorList>
            <person name="Klenk H.-P."/>
        </authorList>
    </citation>
    <scope>NUCLEOTIDE SEQUENCE [LARGE SCALE GENOMIC DNA]</scope>
    <source>
        <strain evidence="2 3">DSM 45162</strain>
    </source>
</reference>
<feature type="region of interest" description="Disordered" evidence="1">
    <location>
        <begin position="92"/>
        <end position="121"/>
    </location>
</feature>
<evidence type="ECO:0000256" key="1">
    <source>
        <dbReference type="SAM" id="MobiDB-lite"/>
    </source>
</evidence>
<keyword evidence="3" id="KW-1185">Reference proteome</keyword>
<evidence type="ECO:0000313" key="2">
    <source>
        <dbReference type="EMBL" id="RZU48988.1"/>
    </source>
</evidence>
<feature type="compositionally biased region" description="Low complexity" evidence="1">
    <location>
        <begin position="254"/>
        <end position="265"/>
    </location>
</feature>
<accession>A0A4Q7ZE99</accession>